<dbReference type="EMBL" id="CP056030">
    <property type="protein sequence ID" value="QKZ04819.1"/>
    <property type="molecule type" value="Genomic_DNA"/>
</dbReference>
<dbReference type="Gene3D" id="3.40.50.2300">
    <property type="match status" value="1"/>
</dbReference>
<reference evidence="3 4" key="1">
    <citation type="submission" date="2020-06" db="EMBL/GenBank/DDBJ databases">
        <title>Pseudomonas eucalypticola sp. nov., an endophyte of Eucalyptus dunnii leaves with biocontrol ability of eucalyptus leaf blight.</title>
        <authorList>
            <person name="Liu Y."/>
            <person name="Song Z."/>
            <person name="Zeng H."/>
            <person name="Lu M."/>
            <person name="Wang X."/>
            <person name="Lian X."/>
            <person name="Zhang Q."/>
        </authorList>
    </citation>
    <scope>NUCLEOTIDE SEQUENCE [LARGE SCALE GENOMIC DNA]</scope>
    <source>
        <strain evidence="3 4">NP-1</strain>
    </source>
</reference>
<protein>
    <submittedName>
        <fullName evidence="3">Response regulator</fullName>
    </submittedName>
</protein>
<proteinExistence type="predicted"/>
<dbReference type="RefSeq" id="WP_158153648.1">
    <property type="nucleotide sequence ID" value="NZ_CP056030.1"/>
</dbReference>
<evidence type="ECO:0000256" key="1">
    <source>
        <dbReference type="PROSITE-ProRule" id="PRU00169"/>
    </source>
</evidence>
<dbReference type="Proteomes" id="UP000509568">
    <property type="component" value="Chromosome"/>
</dbReference>
<evidence type="ECO:0000313" key="3">
    <source>
        <dbReference type="EMBL" id="QKZ04819.1"/>
    </source>
</evidence>
<name>A0A7D5D6T4_9PSED</name>
<feature type="modified residue" description="4-aspartylphosphate" evidence="1">
    <location>
        <position position="65"/>
    </location>
</feature>
<gene>
    <name evidence="3" type="ORF">HWQ56_13875</name>
</gene>
<dbReference type="Pfam" id="PF00072">
    <property type="entry name" value="Response_reg"/>
    <property type="match status" value="1"/>
</dbReference>
<dbReference type="PROSITE" id="PS50110">
    <property type="entry name" value="RESPONSE_REGULATORY"/>
    <property type="match status" value="1"/>
</dbReference>
<dbReference type="InterPro" id="IPR001789">
    <property type="entry name" value="Sig_transdc_resp-reg_receiver"/>
</dbReference>
<evidence type="ECO:0000259" key="2">
    <source>
        <dbReference type="PROSITE" id="PS50110"/>
    </source>
</evidence>
<dbReference type="AlphaFoldDB" id="A0A7D5D6T4"/>
<sequence length="138" mass="14903">MDIQWQELQTIQGDVIVIEDDPTLRALMVDIVEQLNAHCVAFDTADDALIYMLQADRAFALLIADHGVPGTIQGTELSAMVQQKWPDVGVILTSGYLLEPSTLPPNVVYLLKPWSLDGLVTAIAGLVQPGVALHKTAG</sequence>
<feature type="domain" description="Response regulatory" evidence="2">
    <location>
        <begin position="14"/>
        <end position="127"/>
    </location>
</feature>
<dbReference type="InterPro" id="IPR011006">
    <property type="entry name" value="CheY-like_superfamily"/>
</dbReference>
<dbReference type="GO" id="GO:0000160">
    <property type="term" value="P:phosphorelay signal transduction system"/>
    <property type="evidence" value="ECO:0007669"/>
    <property type="project" value="InterPro"/>
</dbReference>
<dbReference type="KEGG" id="pez:HWQ56_13875"/>
<keyword evidence="4" id="KW-1185">Reference proteome</keyword>
<accession>A0A7D5D6T4</accession>
<evidence type="ECO:0000313" key="4">
    <source>
        <dbReference type="Proteomes" id="UP000509568"/>
    </source>
</evidence>
<keyword evidence="1" id="KW-0597">Phosphoprotein</keyword>
<dbReference type="SUPFAM" id="SSF52172">
    <property type="entry name" value="CheY-like"/>
    <property type="match status" value="1"/>
</dbReference>
<organism evidence="3 4">
    <name type="scientific">Pseudomonas eucalypticola</name>
    <dbReference type="NCBI Taxonomy" id="2599595"/>
    <lineage>
        <taxon>Bacteria</taxon>
        <taxon>Pseudomonadati</taxon>
        <taxon>Pseudomonadota</taxon>
        <taxon>Gammaproteobacteria</taxon>
        <taxon>Pseudomonadales</taxon>
        <taxon>Pseudomonadaceae</taxon>
        <taxon>Pseudomonas</taxon>
    </lineage>
</organism>